<proteinExistence type="predicted"/>
<gene>
    <name evidence="4" type="ORF">J3Q64DRAFT_1725503</name>
</gene>
<evidence type="ECO:0000256" key="1">
    <source>
        <dbReference type="ARBA" id="ARBA00022729"/>
    </source>
</evidence>
<dbReference type="SUPFAM" id="SSF50685">
    <property type="entry name" value="Barwin-like endoglucanases"/>
    <property type="match status" value="1"/>
</dbReference>
<dbReference type="EMBL" id="JBCLYO010000003">
    <property type="protein sequence ID" value="KAL0091828.1"/>
    <property type="molecule type" value="Genomic_DNA"/>
</dbReference>
<reference evidence="4 5" key="1">
    <citation type="submission" date="2024-04" db="EMBL/GenBank/DDBJ databases">
        <title>Symmetric and asymmetric DNA N6-adenine methylation regulates different biological responses in Mucorales.</title>
        <authorList>
            <consortium name="Lawrence Berkeley National Laboratory"/>
            <person name="Lax C."/>
            <person name="Mondo S.J."/>
            <person name="Osorio-Concepcion M."/>
            <person name="Muszewska A."/>
            <person name="Corrochano-Luque M."/>
            <person name="Gutierrez G."/>
            <person name="Riley R."/>
            <person name="Lipzen A."/>
            <person name="Guo J."/>
            <person name="Hundley H."/>
            <person name="Amirebrahimi M."/>
            <person name="Ng V."/>
            <person name="Lorenzo-Gutierrez D."/>
            <person name="Binder U."/>
            <person name="Yang J."/>
            <person name="Song Y."/>
            <person name="Canovas D."/>
            <person name="Navarro E."/>
            <person name="Freitag M."/>
            <person name="Gabaldon T."/>
            <person name="Grigoriev I.V."/>
            <person name="Corrochano L.M."/>
            <person name="Nicolas F.E."/>
            <person name="Garre V."/>
        </authorList>
    </citation>
    <scope>NUCLEOTIDE SEQUENCE [LARGE SCALE GENOMIC DNA]</scope>
    <source>
        <strain evidence="4 5">L51</strain>
    </source>
</reference>
<dbReference type="CDD" id="cd22191">
    <property type="entry name" value="DPBB_RlpA_EXP_N-like"/>
    <property type="match status" value="1"/>
</dbReference>
<feature type="chain" id="PRO_5045752245" evidence="2">
    <location>
        <begin position="18"/>
        <end position="118"/>
    </location>
</feature>
<feature type="signal peptide" evidence="2">
    <location>
        <begin position="1"/>
        <end position="17"/>
    </location>
</feature>
<dbReference type="Gene3D" id="2.40.40.10">
    <property type="entry name" value="RlpA-like domain"/>
    <property type="match status" value="1"/>
</dbReference>
<sequence length="118" mass="12445">MRITILLTLLMAMCIQALPLVRRANSGEATFYGVGLGSCGKKNTNSQMVAALSSSLMKNLKARCGKKVKVTNGKKSVVVTVVDSCPGCAKNDIDLSPAAFKKLASLGAGRIKIKWTDA</sequence>
<evidence type="ECO:0000259" key="3">
    <source>
        <dbReference type="Pfam" id="PF03330"/>
    </source>
</evidence>
<dbReference type="Proteomes" id="UP001448207">
    <property type="component" value="Unassembled WGS sequence"/>
</dbReference>
<dbReference type="Pfam" id="PF03330">
    <property type="entry name" value="DPBB_1"/>
    <property type="match status" value="1"/>
</dbReference>
<dbReference type="InterPro" id="IPR009009">
    <property type="entry name" value="RlpA-like_DPBB"/>
</dbReference>
<dbReference type="PANTHER" id="PTHR31836:SF27">
    <property type="entry name" value="RLPA-LIKE PROTEIN DOUBLE-PSI BETA-BARREL DOMAIN-CONTAINING PROTEIN"/>
    <property type="match status" value="1"/>
</dbReference>
<keyword evidence="1 2" id="KW-0732">Signal</keyword>
<accession>A0ABR3B744</accession>
<keyword evidence="5" id="KW-1185">Reference proteome</keyword>
<protein>
    <submittedName>
        <fullName evidence="4">RlpA-like double-psi beta-barrel-protein domain-containing protein-containing protein</fullName>
    </submittedName>
</protein>
<evidence type="ECO:0000313" key="4">
    <source>
        <dbReference type="EMBL" id="KAL0091828.1"/>
    </source>
</evidence>
<dbReference type="PANTHER" id="PTHR31836">
    <property type="match status" value="1"/>
</dbReference>
<feature type="domain" description="RlpA-like protein double-psi beta-barrel" evidence="3">
    <location>
        <begin position="26"/>
        <end position="114"/>
    </location>
</feature>
<comment type="caution">
    <text evidence="4">The sequence shown here is derived from an EMBL/GenBank/DDBJ whole genome shotgun (WGS) entry which is preliminary data.</text>
</comment>
<evidence type="ECO:0000313" key="5">
    <source>
        <dbReference type="Proteomes" id="UP001448207"/>
    </source>
</evidence>
<dbReference type="InterPro" id="IPR051477">
    <property type="entry name" value="Expansin_CellWall"/>
</dbReference>
<evidence type="ECO:0000256" key="2">
    <source>
        <dbReference type="SAM" id="SignalP"/>
    </source>
</evidence>
<name>A0ABR3B744_PHYBL</name>
<organism evidence="4 5">
    <name type="scientific">Phycomyces blakesleeanus</name>
    <dbReference type="NCBI Taxonomy" id="4837"/>
    <lineage>
        <taxon>Eukaryota</taxon>
        <taxon>Fungi</taxon>
        <taxon>Fungi incertae sedis</taxon>
        <taxon>Mucoromycota</taxon>
        <taxon>Mucoromycotina</taxon>
        <taxon>Mucoromycetes</taxon>
        <taxon>Mucorales</taxon>
        <taxon>Phycomycetaceae</taxon>
        <taxon>Phycomyces</taxon>
    </lineage>
</organism>
<dbReference type="InterPro" id="IPR036908">
    <property type="entry name" value="RlpA-like_sf"/>
</dbReference>